<dbReference type="AlphaFoldDB" id="Q0F0F1"/>
<dbReference type="UniPathway" id="UPA00056">
    <property type="reaction ID" value="UER00095"/>
</dbReference>
<dbReference type="EC" id="4.6.1.12" evidence="4 8"/>
<dbReference type="STRING" id="314344.AL013_10855"/>
<sequence>MKLNIRVGQGYDVHPFADGRKLILGGVEIPHERGLAGHSDADVLCHALCDALLGAAGLHDIGAHFPDTDEQYKGADSTRFVSLCVNLLAQLGWSVGNVDVTVIAQEPKVAPFVPLMRQRLAELLLVDEDEVNVKATTTERLGSIGRREGIAAQAVVLIARDPGHQTTG</sequence>
<evidence type="ECO:0000256" key="3">
    <source>
        <dbReference type="ARBA" id="ARBA00008480"/>
    </source>
</evidence>
<accession>Q0F0F1</accession>
<feature type="binding site" evidence="8">
    <location>
        <position position="46"/>
    </location>
    <ligand>
        <name>a divalent metal cation</name>
        <dbReference type="ChEBI" id="CHEBI:60240"/>
    </ligand>
</feature>
<dbReference type="GO" id="GO:0019288">
    <property type="term" value="P:isopentenyl diphosphate biosynthetic process, methylerythritol 4-phosphate pathway"/>
    <property type="evidence" value="ECO:0007669"/>
    <property type="project" value="UniProtKB-UniRule"/>
</dbReference>
<feature type="binding site" evidence="8">
    <location>
        <begin position="12"/>
        <end position="14"/>
    </location>
    <ligand>
        <name>4-CDP-2-C-methyl-D-erythritol 2-phosphate</name>
        <dbReference type="ChEBI" id="CHEBI:57919"/>
    </ligand>
</feature>
<comment type="subunit">
    <text evidence="8">Homotrimer.</text>
</comment>
<keyword evidence="7 8" id="KW-0456">Lyase</keyword>
<dbReference type="HOGENOM" id="CLU_084630_2_0_0"/>
<dbReference type="EMBL" id="AATS01000004">
    <property type="protein sequence ID" value="EAU55077.1"/>
    <property type="molecule type" value="Genomic_DNA"/>
</dbReference>
<dbReference type="Pfam" id="PF02542">
    <property type="entry name" value="YgbB"/>
    <property type="match status" value="1"/>
</dbReference>
<feature type="binding site" evidence="8">
    <location>
        <begin position="60"/>
        <end position="62"/>
    </location>
    <ligand>
        <name>4-CDP-2-C-methyl-D-erythritol 2-phosphate</name>
        <dbReference type="ChEBI" id="CHEBI:57919"/>
    </ligand>
</feature>
<evidence type="ECO:0000256" key="5">
    <source>
        <dbReference type="ARBA" id="ARBA00022723"/>
    </source>
</evidence>
<dbReference type="InterPro" id="IPR036571">
    <property type="entry name" value="MECDP_synthase_sf"/>
</dbReference>
<dbReference type="FunCoup" id="Q0F0F1">
    <property type="interactions" value="382"/>
</dbReference>
<dbReference type="PANTHER" id="PTHR43181">
    <property type="entry name" value="2-C-METHYL-D-ERYTHRITOL 2,4-CYCLODIPHOSPHATE SYNTHASE, CHLOROPLASTIC"/>
    <property type="match status" value="1"/>
</dbReference>
<evidence type="ECO:0000256" key="6">
    <source>
        <dbReference type="ARBA" id="ARBA00023229"/>
    </source>
</evidence>
<feature type="binding site" evidence="8">
    <location>
        <begin position="65"/>
        <end position="69"/>
    </location>
    <ligand>
        <name>4-CDP-2-C-methyl-D-erythritol 2-phosphate</name>
        <dbReference type="ChEBI" id="CHEBI:57919"/>
    </ligand>
</feature>
<dbReference type="InParanoid" id="Q0F0F1"/>
<dbReference type="CDD" id="cd00554">
    <property type="entry name" value="MECDP_synthase"/>
    <property type="match status" value="1"/>
</dbReference>
<evidence type="ECO:0000256" key="4">
    <source>
        <dbReference type="ARBA" id="ARBA00012579"/>
    </source>
</evidence>
<dbReference type="HAMAP" id="MF_00107">
    <property type="entry name" value="IspF"/>
    <property type="match status" value="1"/>
</dbReference>
<dbReference type="InterPro" id="IPR003526">
    <property type="entry name" value="MECDP_synthase"/>
</dbReference>
<organism evidence="11 12">
    <name type="scientific">Mariprofundus ferrooxydans PV-1</name>
    <dbReference type="NCBI Taxonomy" id="314345"/>
    <lineage>
        <taxon>Bacteria</taxon>
        <taxon>Pseudomonadati</taxon>
        <taxon>Pseudomonadota</taxon>
        <taxon>Candidatius Mariprofundia</taxon>
        <taxon>Mariprofundales</taxon>
        <taxon>Mariprofundaceae</taxon>
        <taxon>Mariprofundus</taxon>
    </lineage>
</organism>
<dbReference type="GO" id="GO:0016114">
    <property type="term" value="P:terpenoid biosynthetic process"/>
    <property type="evidence" value="ECO:0007669"/>
    <property type="project" value="InterPro"/>
</dbReference>
<gene>
    <name evidence="8" type="primary">ispF</name>
    <name evidence="11" type="ORF">SPV1_07029</name>
</gene>
<feature type="domain" description="2-C-methyl-D-erythritol 2,4-cyclodiphosphate synthase" evidence="10">
    <location>
        <begin position="5"/>
        <end position="158"/>
    </location>
</feature>
<evidence type="ECO:0000256" key="8">
    <source>
        <dbReference type="HAMAP-Rule" id="MF_00107"/>
    </source>
</evidence>
<protein>
    <recommendedName>
        <fullName evidence="4 8">2-C-methyl-D-erythritol 2,4-cyclodiphosphate synthase</fullName>
        <shortName evidence="8">MECDP-synthase</shortName>
        <shortName evidence="8">MECPP-synthase</shortName>
        <shortName evidence="8">MECPS</shortName>
        <ecNumber evidence="4 8">4.6.1.12</ecNumber>
    </recommendedName>
</protein>
<dbReference type="PANTHER" id="PTHR43181:SF1">
    <property type="entry name" value="2-C-METHYL-D-ERYTHRITOL 2,4-CYCLODIPHOSPHATE SYNTHASE, CHLOROPLASTIC"/>
    <property type="match status" value="1"/>
</dbReference>
<dbReference type="Gene3D" id="3.30.1330.50">
    <property type="entry name" value="2-C-methyl-D-erythritol 2,4-cyclodiphosphate synthase"/>
    <property type="match status" value="1"/>
</dbReference>
<evidence type="ECO:0000256" key="9">
    <source>
        <dbReference type="RuleBase" id="RU004395"/>
    </source>
</evidence>
<dbReference type="GO" id="GO:0008685">
    <property type="term" value="F:2-C-methyl-D-erythritol 2,4-cyclodiphosphate synthase activity"/>
    <property type="evidence" value="ECO:0007669"/>
    <property type="project" value="UniProtKB-UniRule"/>
</dbReference>
<evidence type="ECO:0000313" key="12">
    <source>
        <dbReference type="Proteomes" id="UP000005297"/>
    </source>
</evidence>
<evidence type="ECO:0000256" key="2">
    <source>
        <dbReference type="ARBA" id="ARBA00004709"/>
    </source>
</evidence>
<comment type="pathway">
    <text evidence="2 8">Isoprenoid biosynthesis; isopentenyl diphosphate biosynthesis via DXP pathway; isopentenyl diphosphate from 1-deoxy-D-xylulose 5-phosphate: step 4/6.</text>
</comment>
<keyword evidence="5 8" id="KW-0479">Metal-binding</keyword>
<evidence type="ECO:0000256" key="1">
    <source>
        <dbReference type="ARBA" id="ARBA00000200"/>
    </source>
</evidence>
<keyword evidence="6 8" id="KW-0414">Isoprene biosynthesis</keyword>
<comment type="function">
    <text evidence="8">Involved in the biosynthesis of isopentenyl diphosphate (IPP) and dimethylallyl diphosphate (DMAPP), two major building blocks of isoprenoid compounds. Catalyzes the conversion of 4-diphosphocytidyl-2-C-methyl-D-erythritol 2-phosphate (CDP-ME2P) to 2-C-methyl-D-erythritol 2,4-cyclodiphosphate (ME-CPP) with a corresponding release of cytidine 5-monophosphate (CMP).</text>
</comment>
<dbReference type="PROSITE" id="PS01350">
    <property type="entry name" value="ISPF"/>
    <property type="match status" value="1"/>
</dbReference>
<comment type="catalytic activity">
    <reaction evidence="1 8 9">
        <text>4-CDP-2-C-methyl-D-erythritol 2-phosphate = 2-C-methyl-D-erythritol 2,4-cyclic diphosphate + CMP</text>
        <dbReference type="Rhea" id="RHEA:23864"/>
        <dbReference type="ChEBI" id="CHEBI:57919"/>
        <dbReference type="ChEBI" id="CHEBI:58483"/>
        <dbReference type="ChEBI" id="CHEBI:60377"/>
        <dbReference type="EC" id="4.6.1.12"/>
    </reaction>
</comment>
<dbReference type="InterPro" id="IPR020555">
    <property type="entry name" value="MECDP_synthase_CS"/>
</dbReference>
<dbReference type="NCBIfam" id="TIGR00151">
    <property type="entry name" value="ispF"/>
    <property type="match status" value="1"/>
</dbReference>
<feature type="binding site" evidence="8">
    <location>
        <position position="146"/>
    </location>
    <ligand>
        <name>4-CDP-2-C-methyl-D-erythritol 2-phosphate</name>
        <dbReference type="ChEBI" id="CHEBI:57919"/>
    </ligand>
</feature>
<proteinExistence type="inferred from homology"/>
<dbReference type="eggNOG" id="COG0245">
    <property type="taxonomic scope" value="Bacteria"/>
</dbReference>
<keyword evidence="12" id="KW-1185">Reference proteome</keyword>
<dbReference type="OrthoDB" id="9804336at2"/>
<name>Q0F0F1_9PROT</name>
<dbReference type="FunFam" id="3.30.1330.50:FF:000001">
    <property type="entry name" value="2-C-methyl-D-erythritol 2,4-cyclodiphosphate synthase"/>
    <property type="match status" value="1"/>
</dbReference>
<comment type="caution">
    <text evidence="11">The sequence shown here is derived from an EMBL/GenBank/DDBJ whole genome shotgun (WGS) entry which is preliminary data.</text>
</comment>
<feature type="site" description="Transition state stabilizer" evidence="8">
    <location>
        <position position="137"/>
    </location>
</feature>
<feature type="binding site" evidence="8">
    <location>
        <position position="14"/>
    </location>
    <ligand>
        <name>a divalent metal cation</name>
        <dbReference type="ChEBI" id="CHEBI:60240"/>
    </ligand>
</feature>
<dbReference type="GO" id="GO:0046872">
    <property type="term" value="F:metal ion binding"/>
    <property type="evidence" value="ECO:0007669"/>
    <property type="project" value="UniProtKB-KW"/>
</dbReference>
<evidence type="ECO:0000259" key="10">
    <source>
        <dbReference type="Pfam" id="PF02542"/>
    </source>
</evidence>
<comment type="similarity">
    <text evidence="3 8 9">Belongs to the IspF family.</text>
</comment>
<dbReference type="Proteomes" id="UP000005297">
    <property type="component" value="Unassembled WGS sequence"/>
</dbReference>
<feature type="binding site" evidence="8">
    <location>
        <position position="12"/>
    </location>
    <ligand>
        <name>a divalent metal cation</name>
        <dbReference type="ChEBI" id="CHEBI:60240"/>
    </ligand>
</feature>
<comment type="caution">
    <text evidence="8">Lacks conserved residue(s) required for the propagation of feature annotation.</text>
</comment>
<feature type="site" description="Transition state stabilizer" evidence="8">
    <location>
        <position position="38"/>
    </location>
</feature>
<evidence type="ECO:0000256" key="7">
    <source>
        <dbReference type="ARBA" id="ARBA00023239"/>
    </source>
</evidence>
<evidence type="ECO:0000313" key="11">
    <source>
        <dbReference type="EMBL" id="EAU55077.1"/>
    </source>
</evidence>
<dbReference type="SUPFAM" id="SSF69765">
    <property type="entry name" value="IpsF-like"/>
    <property type="match status" value="1"/>
</dbReference>
<reference evidence="11 12" key="1">
    <citation type="submission" date="2006-09" db="EMBL/GenBank/DDBJ databases">
        <authorList>
            <person name="Emerson D."/>
            <person name="Ferriera S."/>
            <person name="Johnson J."/>
            <person name="Kravitz S."/>
            <person name="Halpern A."/>
            <person name="Remington K."/>
            <person name="Beeson K."/>
            <person name="Tran B."/>
            <person name="Rogers Y.-H."/>
            <person name="Friedman R."/>
            <person name="Venter J.C."/>
        </authorList>
    </citation>
    <scope>NUCLEOTIDE SEQUENCE [LARGE SCALE GENOMIC DNA]</scope>
    <source>
        <strain evidence="11 12">PV-1</strain>
    </source>
</reference>
<feature type="binding site" evidence="8">
    <location>
        <begin position="38"/>
        <end position="39"/>
    </location>
    <ligand>
        <name>4-CDP-2-C-methyl-D-erythritol 2-phosphate</name>
        <dbReference type="ChEBI" id="CHEBI:57919"/>
    </ligand>
</feature>
<feature type="binding site" evidence="8">
    <location>
        <begin position="136"/>
        <end position="139"/>
    </location>
    <ligand>
        <name>4-CDP-2-C-methyl-D-erythritol 2-phosphate</name>
        <dbReference type="ChEBI" id="CHEBI:57919"/>
    </ligand>
</feature>
<comment type="cofactor">
    <cofactor evidence="8">
        <name>a divalent metal cation</name>
        <dbReference type="ChEBI" id="CHEBI:60240"/>
    </cofactor>
    <text evidence="8">Binds 1 divalent metal cation per subunit.</text>
</comment>